<dbReference type="InterPro" id="IPR029062">
    <property type="entry name" value="Class_I_gatase-like"/>
</dbReference>
<dbReference type="GO" id="GO:0033969">
    <property type="term" value="F:gamma-glutamyl-gamma-aminobutyrate hydrolase activity"/>
    <property type="evidence" value="ECO:0007669"/>
    <property type="project" value="TreeGrafter"/>
</dbReference>
<dbReference type="PANTHER" id="PTHR43235:SF1">
    <property type="entry name" value="GLUTAMINE AMIDOTRANSFERASE PB2B2.05-RELATED"/>
    <property type="match status" value="1"/>
</dbReference>
<dbReference type="RefSeq" id="WP_184676021.1">
    <property type="nucleotide sequence ID" value="NZ_JACHGY010000001.1"/>
</dbReference>
<dbReference type="GO" id="GO:0006598">
    <property type="term" value="P:polyamine catabolic process"/>
    <property type="evidence" value="ECO:0007669"/>
    <property type="project" value="TreeGrafter"/>
</dbReference>
<dbReference type="PANTHER" id="PTHR43235">
    <property type="entry name" value="GLUTAMINE AMIDOTRANSFERASE PB2B2.05-RELATED"/>
    <property type="match status" value="1"/>
</dbReference>
<dbReference type="EMBL" id="JACHGY010000001">
    <property type="protein sequence ID" value="MBB6428671.1"/>
    <property type="molecule type" value="Genomic_DNA"/>
</dbReference>
<keyword evidence="1" id="KW-0315">Glutamine amidotransferase</keyword>
<dbReference type="AlphaFoldDB" id="A0A7X0LJJ3"/>
<dbReference type="InterPro" id="IPR044668">
    <property type="entry name" value="PuuD-like"/>
</dbReference>
<gene>
    <name evidence="1" type="ORF">HNQ40_000477</name>
</gene>
<keyword evidence="1" id="KW-0808">Transferase</keyword>
<proteinExistence type="predicted"/>
<organism evidence="1 2">
    <name type="scientific">Algisphaera agarilytica</name>
    <dbReference type="NCBI Taxonomy" id="1385975"/>
    <lineage>
        <taxon>Bacteria</taxon>
        <taxon>Pseudomonadati</taxon>
        <taxon>Planctomycetota</taxon>
        <taxon>Phycisphaerae</taxon>
        <taxon>Phycisphaerales</taxon>
        <taxon>Phycisphaeraceae</taxon>
        <taxon>Algisphaera</taxon>
    </lineage>
</organism>
<dbReference type="Gene3D" id="3.40.50.880">
    <property type="match status" value="1"/>
</dbReference>
<dbReference type="Pfam" id="PF07722">
    <property type="entry name" value="Peptidase_C26"/>
    <property type="match status" value="1"/>
</dbReference>
<accession>A0A7X0LJJ3</accession>
<dbReference type="InterPro" id="IPR011697">
    <property type="entry name" value="Peptidase_C26"/>
</dbReference>
<dbReference type="Proteomes" id="UP000541810">
    <property type="component" value="Unassembled WGS sequence"/>
</dbReference>
<dbReference type="GO" id="GO:0005829">
    <property type="term" value="C:cytosol"/>
    <property type="evidence" value="ECO:0007669"/>
    <property type="project" value="TreeGrafter"/>
</dbReference>
<dbReference type="SUPFAM" id="SSF52317">
    <property type="entry name" value="Class I glutamine amidotransferase-like"/>
    <property type="match status" value="1"/>
</dbReference>
<dbReference type="GO" id="GO:0016740">
    <property type="term" value="F:transferase activity"/>
    <property type="evidence" value="ECO:0007669"/>
    <property type="project" value="UniProtKB-KW"/>
</dbReference>
<evidence type="ECO:0000313" key="1">
    <source>
        <dbReference type="EMBL" id="MBB6428671.1"/>
    </source>
</evidence>
<protein>
    <submittedName>
        <fullName evidence="1">Putative glutamine amidotransferase</fullName>
    </submittedName>
</protein>
<sequence length="238" mass="25639">MLRPLIGITLDNVENTLASGKYEVGVGYSRAVAEAGGVPVLLPHEISRVPDYVQRCDGLILTGGVDPDTSTLPADWPGHAPVHPKARVMDPARQAFELALLAEWDHVKPQGPLLGVCLGMQLLTLHHGGTLNQYLPDTHASDVVERHRKNDHAIRVTVDDSVLQPPTTEAEAITHSNHQQAIADAGTLRVVAVAEDGIIEAVDNPGRPFYLGVQWHPERGDNGPLSRGLMGSLMNALR</sequence>
<reference evidence="1 2" key="1">
    <citation type="submission" date="2020-08" db="EMBL/GenBank/DDBJ databases">
        <title>Genomic Encyclopedia of Type Strains, Phase IV (KMG-IV): sequencing the most valuable type-strain genomes for metagenomic binning, comparative biology and taxonomic classification.</title>
        <authorList>
            <person name="Goeker M."/>
        </authorList>
    </citation>
    <scope>NUCLEOTIDE SEQUENCE [LARGE SCALE GENOMIC DNA]</scope>
    <source>
        <strain evidence="1 2">DSM 103725</strain>
    </source>
</reference>
<evidence type="ECO:0000313" key="2">
    <source>
        <dbReference type="Proteomes" id="UP000541810"/>
    </source>
</evidence>
<keyword evidence="2" id="KW-1185">Reference proteome</keyword>
<name>A0A7X0LJJ3_9BACT</name>
<comment type="caution">
    <text evidence="1">The sequence shown here is derived from an EMBL/GenBank/DDBJ whole genome shotgun (WGS) entry which is preliminary data.</text>
</comment>
<dbReference type="PROSITE" id="PS51273">
    <property type="entry name" value="GATASE_TYPE_1"/>
    <property type="match status" value="1"/>
</dbReference>